<accession>A0A564JXX4</accession>
<reference evidence="1 2" key="1">
    <citation type="submission" date="2019-07" db="EMBL/GenBank/DDBJ databases">
        <authorList>
            <person name="Brisse S."/>
            <person name="Rodrigues C."/>
            <person name="Thorpe H."/>
        </authorList>
    </citation>
    <scope>NUCLEOTIDE SEQUENCE [LARGE SCALE GENOMIC DNA]</scope>
    <source>
        <strain evidence="1">SB6408</strain>
    </source>
</reference>
<evidence type="ECO:0000313" key="1">
    <source>
        <dbReference type="EMBL" id="VUS62600.1"/>
    </source>
</evidence>
<protein>
    <submittedName>
        <fullName evidence="1">Uncharacterized protein</fullName>
    </submittedName>
</protein>
<dbReference type="AlphaFoldDB" id="A0A564JXX4"/>
<evidence type="ECO:0000313" key="2">
    <source>
        <dbReference type="Proteomes" id="UP000318370"/>
    </source>
</evidence>
<dbReference type="Proteomes" id="UP000318370">
    <property type="component" value="Unassembled WGS sequence"/>
</dbReference>
<sequence length="35" mass="4083">MAPLTGIAFAINWLIDKLYQNPFFAETARMTINFY</sequence>
<name>A0A564JXX4_9ENTR</name>
<organism evidence="1 2">
    <name type="scientific">Klebsiella spallanzanii</name>
    <dbReference type="NCBI Taxonomy" id="2587528"/>
    <lineage>
        <taxon>Bacteria</taxon>
        <taxon>Pseudomonadati</taxon>
        <taxon>Pseudomonadota</taxon>
        <taxon>Gammaproteobacteria</taxon>
        <taxon>Enterobacterales</taxon>
        <taxon>Enterobacteriaceae</taxon>
        <taxon>Klebsiella/Raoultella group</taxon>
        <taxon>Klebsiella</taxon>
    </lineage>
</organism>
<proteinExistence type="predicted"/>
<dbReference type="EMBL" id="CABGHF010000012">
    <property type="protein sequence ID" value="VUS62600.1"/>
    <property type="molecule type" value="Genomic_DNA"/>
</dbReference>
<gene>
    <name evidence="1" type="ORF">SB6408_00656</name>
</gene>